<evidence type="ECO:0000256" key="1">
    <source>
        <dbReference type="SAM" id="MobiDB-lite"/>
    </source>
</evidence>
<gene>
    <name evidence="2" type="ORF">N1027_02685</name>
</gene>
<sequence length="42" mass="4906">MTEKQERRGERDGEYTDTEDENVNVPEPESGEYTDSEIPEDE</sequence>
<reference evidence="2" key="1">
    <citation type="submission" date="2022-08" db="EMBL/GenBank/DDBJ databases">
        <authorList>
            <person name="Deng Y."/>
            <person name="Han X.-F."/>
            <person name="Zhang Y.-Q."/>
        </authorList>
    </citation>
    <scope>NUCLEOTIDE SEQUENCE</scope>
    <source>
        <strain evidence="2">CPCC 205763</strain>
    </source>
</reference>
<feature type="region of interest" description="Disordered" evidence="1">
    <location>
        <begin position="1"/>
        <end position="42"/>
    </location>
</feature>
<evidence type="ECO:0000313" key="2">
    <source>
        <dbReference type="EMBL" id="MCS5717034.1"/>
    </source>
</evidence>
<dbReference type="Proteomes" id="UP001165584">
    <property type="component" value="Unassembled WGS sequence"/>
</dbReference>
<name>A0ABT2GQ20_9MICO</name>
<evidence type="ECO:0000313" key="3">
    <source>
        <dbReference type="Proteomes" id="UP001165584"/>
    </source>
</evidence>
<accession>A0ABT2GQ20</accession>
<protein>
    <submittedName>
        <fullName evidence="2">Uncharacterized protein</fullName>
    </submittedName>
</protein>
<keyword evidence="3" id="KW-1185">Reference proteome</keyword>
<feature type="compositionally biased region" description="Acidic residues" evidence="1">
    <location>
        <begin position="29"/>
        <end position="42"/>
    </location>
</feature>
<proteinExistence type="predicted"/>
<dbReference type="RefSeq" id="WP_259504887.1">
    <property type="nucleotide sequence ID" value="NZ_JANLCM010000001.1"/>
</dbReference>
<comment type="caution">
    <text evidence="2">The sequence shown here is derived from an EMBL/GenBank/DDBJ whole genome shotgun (WGS) entry which is preliminary data.</text>
</comment>
<organism evidence="2 3">
    <name type="scientific">Herbiconiux aconitum</name>
    <dbReference type="NCBI Taxonomy" id="2970913"/>
    <lineage>
        <taxon>Bacteria</taxon>
        <taxon>Bacillati</taxon>
        <taxon>Actinomycetota</taxon>
        <taxon>Actinomycetes</taxon>
        <taxon>Micrococcales</taxon>
        <taxon>Microbacteriaceae</taxon>
        <taxon>Herbiconiux</taxon>
    </lineage>
</organism>
<feature type="compositionally biased region" description="Basic and acidic residues" evidence="1">
    <location>
        <begin position="1"/>
        <end position="14"/>
    </location>
</feature>
<dbReference type="EMBL" id="JANLCM010000001">
    <property type="protein sequence ID" value="MCS5717034.1"/>
    <property type="molecule type" value="Genomic_DNA"/>
</dbReference>